<organism evidence="1 2">
    <name type="scientific">Bacillus carboniphilus</name>
    <dbReference type="NCBI Taxonomy" id="86663"/>
    <lineage>
        <taxon>Bacteria</taxon>
        <taxon>Bacillati</taxon>
        <taxon>Bacillota</taxon>
        <taxon>Bacilli</taxon>
        <taxon>Bacillales</taxon>
        <taxon>Bacillaceae</taxon>
        <taxon>Bacillus</taxon>
    </lineage>
</organism>
<name>A0ABY9K0E6_9BACI</name>
<dbReference type="NCBIfam" id="TIGR03829">
    <property type="entry name" value="YokU_near_AblA"/>
    <property type="match status" value="1"/>
</dbReference>
<evidence type="ECO:0000313" key="1">
    <source>
        <dbReference type="EMBL" id="WLR43325.1"/>
    </source>
</evidence>
<accession>A0ABY9K0E6</accession>
<reference evidence="1 2" key="1">
    <citation type="submission" date="2023-06" db="EMBL/GenBank/DDBJ databases">
        <title>Five Gram-positive bacteria isolated from mangrove sediments in Shenzhen, Guangdong, China.</title>
        <authorList>
            <person name="Yu S."/>
            <person name="Zheng W."/>
            <person name="Huang Y."/>
        </authorList>
    </citation>
    <scope>NUCLEOTIDE SEQUENCE [LARGE SCALE GENOMIC DNA]</scope>
    <source>
        <strain evidence="1 2">SaN35-3</strain>
    </source>
</reference>
<sequence>MTVCVWCESKQAFEGHNRVFWELPDGSRAIQINGTPCISCPVCGMEYQTEEMVDKIEEQLFLIDTKELSSNISFDELMNQERLLKKNYFDFRS</sequence>
<dbReference type="Pfam" id="PF14122">
    <property type="entry name" value="YokU"/>
    <property type="match status" value="1"/>
</dbReference>
<protein>
    <submittedName>
        <fullName evidence="1">YokU family protein</fullName>
    </submittedName>
</protein>
<dbReference type="Proteomes" id="UP001197974">
    <property type="component" value="Chromosome"/>
</dbReference>
<dbReference type="NCBIfam" id="TIGR03831">
    <property type="entry name" value="YgiT_finger"/>
    <property type="match status" value="1"/>
</dbReference>
<dbReference type="InterPro" id="IPR022453">
    <property type="entry name" value="Znf_MqsA-type"/>
</dbReference>
<dbReference type="CDD" id="cd12870">
    <property type="entry name" value="MqsA"/>
    <property type="match status" value="1"/>
</dbReference>
<dbReference type="EMBL" id="CP129013">
    <property type="protein sequence ID" value="WLR43325.1"/>
    <property type="molecule type" value="Genomic_DNA"/>
</dbReference>
<keyword evidence="2" id="KW-1185">Reference proteome</keyword>
<dbReference type="InterPro" id="IPR022451">
    <property type="entry name" value="CHP03829_YokU"/>
</dbReference>
<evidence type="ECO:0000313" key="2">
    <source>
        <dbReference type="Proteomes" id="UP001197974"/>
    </source>
</evidence>
<gene>
    <name evidence="1" type="ORF">LC087_03815</name>
</gene>
<proteinExistence type="predicted"/>
<dbReference type="RefSeq" id="WP_226539637.1">
    <property type="nucleotide sequence ID" value="NZ_CP129013.1"/>
</dbReference>